<protein>
    <submittedName>
        <fullName evidence="1">Uncharacterized protein</fullName>
    </submittedName>
</protein>
<name>A0A9P8P941_9ASCO</name>
<dbReference type="Proteomes" id="UP000769157">
    <property type="component" value="Unassembled WGS sequence"/>
</dbReference>
<evidence type="ECO:0000313" key="1">
    <source>
        <dbReference type="EMBL" id="KAH3667391.1"/>
    </source>
</evidence>
<organism evidence="1 2">
    <name type="scientific">Ogataea philodendri</name>
    <dbReference type="NCBI Taxonomy" id="1378263"/>
    <lineage>
        <taxon>Eukaryota</taxon>
        <taxon>Fungi</taxon>
        <taxon>Dikarya</taxon>
        <taxon>Ascomycota</taxon>
        <taxon>Saccharomycotina</taxon>
        <taxon>Pichiomycetes</taxon>
        <taxon>Pichiales</taxon>
        <taxon>Pichiaceae</taxon>
        <taxon>Ogataea</taxon>
    </lineage>
</organism>
<dbReference type="EMBL" id="JAEUBE010000183">
    <property type="protein sequence ID" value="KAH3667391.1"/>
    <property type="molecule type" value="Genomic_DNA"/>
</dbReference>
<evidence type="ECO:0000313" key="2">
    <source>
        <dbReference type="Proteomes" id="UP000769157"/>
    </source>
</evidence>
<dbReference type="RefSeq" id="XP_046062203.1">
    <property type="nucleotide sequence ID" value="XM_046203976.1"/>
</dbReference>
<dbReference type="GeneID" id="70235007"/>
<keyword evidence="2" id="KW-1185">Reference proteome</keyword>
<sequence length="227" mass="24983">MAWNQKFCFERLIISPDDVVTSLLSEVSVFSSISSLSLSPIIYSITRRPTSSSSPNLIGEQRISTFLATRIPPIGSAIVHEMSTMSLDSIPESRSGNIALSMLRACNVPTETLLTVVPSDSATRLNSPWTISSRKNVWFWSAKSIFIDPAFNIHSSSLSSPPPFTKTRIRVYSSISSLFRKDDGLSRYCSCPAMTRTRLKMASRLPKSVTMTISLTASSNFLDLGSE</sequence>
<proteinExistence type="predicted"/>
<reference evidence="1" key="1">
    <citation type="journal article" date="2021" name="Open Biol.">
        <title>Shared evolutionary footprints suggest mitochondrial oxidative damage underlies multiple complex I losses in fungi.</title>
        <authorList>
            <person name="Schikora-Tamarit M.A."/>
            <person name="Marcet-Houben M."/>
            <person name="Nosek J."/>
            <person name="Gabaldon T."/>
        </authorList>
    </citation>
    <scope>NUCLEOTIDE SEQUENCE</scope>
    <source>
        <strain evidence="1">CBS6075</strain>
    </source>
</reference>
<comment type="caution">
    <text evidence="1">The sequence shown here is derived from an EMBL/GenBank/DDBJ whole genome shotgun (WGS) entry which is preliminary data.</text>
</comment>
<gene>
    <name evidence="1" type="ORF">OGAPHI_003040</name>
</gene>
<accession>A0A9P8P941</accession>
<reference evidence="1" key="2">
    <citation type="submission" date="2021-01" db="EMBL/GenBank/DDBJ databases">
        <authorList>
            <person name="Schikora-Tamarit M.A."/>
        </authorList>
    </citation>
    <scope>NUCLEOTIDE SEQUENCE</scope>
    <source>
        <strain evidence="1">CBS6075</strain>
    </source>
</reference>
<dbReference type="AlphaFoldDB" id="A0A9P8P941"/>